<feature type="transmembrane region" description="Helical" evidence="3">
    <location>
        <begin position="301"/>
        <end position="327"/>
    </location>
</feature>
<name>A0A839F4C1_9GAMM</name>
<protein>
    <recommendedName>
        <fullName evidence="6">Tetratricopeptide repeat protein</fullName>
    </recommendedName>
</protein>
<comment type="caution">
    <text evidence="4">The sequence shown here is derived from an EMBL/GenBank/DDBJ whole genome shotgun (WGS) entry which is preliminary data.</text>
</comment>
<keyword evidence="5" id="KW-1185">Reference proteome</keyword>
<accession>A0A839F4C1</accession>
<keyword evidence="3" id="KW-1133">Transmembrane helix</keyword>
<keyword evidence="3" id="KW-0472">Membrane</keyword>
<feature type="transmembrane region" description="Helical" evidence="3">
    <location>
        <begin position="83"/>
        <end position="109"/>
    </location>
</feature>
<gene>
    <name evidence="4" type="ORF">FHW12_002611</name>
</gene>
<dbReference type="InterPro" id="IPR011990">
    <property type="entry name" value="TPR-like_helical_dom_sf"/>
</dbReference>
<dbReference type="PANTHER" id="PTHR44227:SF3">
    <property type="entry name" value="PROTEIN O-MANNOSYL-TRANSFERASE TMTC4"/>
    <property type="match status" value="1"/>
</dbReference>
<evidence type="ECO:0000256" key="2">
    <source>
        <dbReference type="ARBA" id="ARBA00022803"/>
    </source>
</evidence>
<keyword evidence="3" id="KW-0812">Transmembrane</keyword>
<feature type="transmembrane region" description="Helical" evidence="3">
    <location>
        <begin position="334"/>
        <end position="354"/>
    </location>
</feature>
<feature type="transmembrane region" description="Helical" evidence="3">
    <location>
        <begin position="184"/>
        <end position="201"/>
    </location>
</feature>
<feature type="transmembrane region" description="Helical" evidence="3">
    <location>
        <begin position="235"/>
        <end position="254"/>
    </location>
</feature>
<keyword evidence="2" id="KW-0802">TPR repeat</keyword>
<feature type="transmembrane region" description="Helical" evidence="3">
    <location>
        <begin position="156"/>
        <end position="172"/>
    </location>
</feature>
<dbReference type="AlphaFoldDB" id="A0A839F4C1"/>
<proteinExistence type="predicted"/>
<reference evidence="4 5" key="1">
    <citation type="submission" date="2020-07" db="EMBL/GenBank/DDBJ databases">
        <title>Genomic Encyclopedia of Type Strains, Phase IV (KMG-V): Genome sequencing to study the core and pangenomes of soil and plant-associated prokaryotes.</title>
        <authorList>
            <person name="Whitman W."/>
        </authorList>
    </citation>
    <scope>NUCLEOTIDE SEQUENCE [LARGE SCALE GENOMIC DNA]</scope>
    <source>
        <strain evidence="4 5">RH2WT43</strain>
    </source>
</reference>
<dbReference type="RefSeq" id="WP_182531439.1">
    <property type="nucleotide sequence ID" value="NZ_JACGXL010000004.1"/>
</dbReference>
<dbReference type="Proteomes" id="UP000550401">
    <property type="component" value="Unassembled WGS sequence"/>
</dbReference>
<keyword evidence="1" id="KW-0677">Repeat</keyword>
<dbReference type="SUPFAM" id="SSF81901">
    <property type="entry name" value="HCP-like"/>
    <property type="match status" value="1"/>
</dbReference>
<sequence length="634" mass="69240">MSTIGSRHLGIGAALAALGIACVLAYARGLGGDFLFDDFPNIVANPALQAVKDGRPDWFAVAFLTGSGQLRRPISMLSFGANVYWFGMSPFAFKLVNVVIHLFNGLLLYGLFRRIAPRLLPAGRAVDPRTVALVAAGIWLLHPLHVSSVLYVVQRMNLLATLFVLLGLYSYAEGRTRMLRGERGLLVALSGLCVFGLLAVFCKENGALVAMYALAVEWSCFRFETPGGGGRRLRAFFWLSVALPLVAYAGYLVLHPESLAYARNGFTLYTRLLSEARVLCEYLSWIFVPLPSFMGMYHDDIAVSAGLFAPVTTAIAIAFLVALAAAAWRWRRSVPALALGVAWFLVGHSLESTIFPLELVFEHRNYLPMAGPLLAATCLLAPMLAMRPTTARAAAFGVLALLGIATTARAYDWRSALTLALADVAHHPASSRSQYEAGRAVAADGARRGAFDAVVPQAMEFMRRAADLDPRQVFPRVSQILLRGKSTPTPPEEIGDLAERLRRAESNEQANPFLDMLVTASEGTLALSPADVAKLFEAALANPRWRPQVRAMMYNDYGAYRFNVEGDHAEGIRLTELAATTDPRNAYFELNLAKIAIAVGDMHLAAEHLAKARDIDRLDSHREEIDALQKQIHD</sequence>
<evidence type="ECO:0000256" key="3">
    <source>
        <dbReference type="SAM" id="Phobius"/>
    </source>
</evidence>
<dbReference type="InterPro" id="IPR052346">
    <property type="entry name" value="O-mannosyl-transferase_TMTC"/>
</dbReference>
<evidence type="ECO:0000256" key="1">
    <source>
        <dbReference type="ARBA" id="ARBA00022737"/>
    </source>
</evidence>
<dbReference type="PROSITE" id="PS51257">
    <property type="entry name" value="PROKAR_LIPOPROTEIN"/>
    <property type="match status" value="1"/>
</dbReference>
<evidence type="ECO:0008006" key="6">
    <source>
        <dbReference type="Google" id="ProtNLM"/>
    </source>
</evidence>
<evidence type="ECO:0000313" key="4">
    <source>
        <dbReference type="EMBL" id="MBA8888378.1"/>
    </source>
</evidence>
<dbReference type="PANTHER" id="PTHR44227">
    <property type="match status" value="1"/>
</dbReference>
<dbReference type="Gene3D" id="1.25.40.10">
    <property type="entry name" value="Tetratricopeptide repeat domain"/>
    <property type="match status" value="1"/>
</dbReference>
<feature type="transmembrane region" description="Helical" evidence="3">
    <location>
        <begin position="366"/>
        <end position="386"/>
    </location>
</feature>
<organism evidence="4 5">
    <name type="scientific">Dokdonella fugitiva</name>
    <dbReference type="NCBI Taxonomy" id="328517"/>
    <lineage>
        <taxon>Bacteria</taxon>
        <taxon>Pseudomonadati</taxon>
        <taxon>Pseudomonadota</taxon>
        <taxon>Gammaproteobacteria</taxon>
        <taxon>Lysobacterales</taxon>
        <taxon>Rhodanobacteraceae</taxon>
        <taxon>Dokdonella</taxon>
    </lineage>
</organism>
<dbReference type="EMBL" id="JACGXL010000004">
    <property type="protein sequence ID" value="MBA8888378.1"/>
    <property type="molecule type" value="Genomic_DNA"/>
</dbReference>
<feature type="transmembrane region" description="Helical" evidence="3">
    <location>
        <begin position="130"/>
        <end position="150"/>
    </location>
</feature>
<evidence type="ECO:0000313" key="5">
    <source>
        <dbReference type="Proteomes" id="UP000550401"/>
    </source>
</evidence>
<feature type="transmembrane region" description="Helical" evidence="3">
    <location>
        <begin position="207"/>
        <end position="223"/>
    </location>
</feature>
<feature type="transmembrane region" description="Helical" evidence="3">
    <location>
        <begin position="393"/>
        <end position="411"/>
    </location>
</feature>